<reference evidence="9" key="1">
    <citation type="submission" date="2019-04" db="EMBL/GenBank/DDBJ databases">
        <authorList>
            <consortium name="Science for Life Laboratories"/>
        </authorList>
    </citation>
    <scope>NUCLEOTIDE SEQUENCE</scope>
    <source>
        <strain evidence="9">MBLW1</strain>
    </source>
</reference>
<evidence type="ECO:0000313" key="9">
    <source>
        <dbReference type="EMBL" id="VIP00888.1"/>
    </source>
</evidence>
<evidence type="ECO:0000313" key="10">
    <source>
        <dbReference type="Proteomes" id="UP000464378"/>
    </source>
</evidence>
<proteinExistence type="inferred from homology"/>
<dbReference type="PRINTS" id="PR00662">
    <property type="entry name" value="G6PISOMERASE"/>
</dbReference>
<keyword evidence="7" id="KW-0963">Cytoplasm</keyword>
<dbReference type="PROSITE" id="PS00174">
    <property type="entry name" value="P_GLUCOSE_ISOMERASE_2"/>
    <property type="match status" value="1"/>
</dbReference>
<keyword evidence="5 7" id="KW-0413">Isomerase</keyword>
<dbReference type="GO" id="GO:0048029">
    <property type="term" value="F:monosaccharide binding"/>
    <property type="evidence" value="ECO:0007669"/>
    <property type="project" value="TreeGrafter"/>
</dbReference>
<comment type="pathway">
    <text evidence="7">Carbohydrate biosynthesis; gluconeogenesis.</text>
</comment>
<feature type="active site" evidence="7">
    <location>
        <position position="447"/>
    </location>
</feature>
<protein>
    <recommendedName>
        <fullName evidence="7">Glucose-6-phosphate isomerase</fullName>
        <shortName evidence="7">GPI</shortName>
        <ecNumber evidence="7">5.3.1.9</ecNumber>
    </recommendedName>
    <alternativeName>
        <fullName evidence="7">Phosphoglucose isomerase</fullName>
        <shortName evidence="7">PGI</shortName>
    </alternativeName>
    <alternativeName>
        <fullName evidence="7">Phosphohexose isomerase</fullName>
        <shortName evidence="7">PHI</shortName>
    </alternativeName>
</protein>
<dbReference type="GO" id="GO:0006094">
    <property type="term" value="P:gluconeogenesis"/>
    <property type="evidence" value="ECO:0007669"/>
    <property type="project" value="UniProtKB-UniRule"/>
</dbReference>
<dbReference type="FunFam" id="3.40.50.10490:FF:000021">
    <property type="entry name" value="Glucose-6-phosphate isomerase"/>
    <property type="match status" value="1"/>
</dbReference>
<dbReference type="PROSITE" id="PS51463">
    <property type="entry name" value="P_GLUCOSE_ISOMERASE_3"/>
    <property type="match status" value="1"/>
</dbReference>
<keyword evidence="4 7" id="KW-0324">Glycolysis</keyword>
<dbReference type="InterPro" id="IPR001672">
    <property type="entry name" value="G6P_Isomerase"/>
</dbReference>
<dbReference type="UniPathway" id="UPA00138"/>
<feature type="active site" description="Proton donor" evidence="7">
    <location>
        <position position="314"/>
    </location>
</feature>
<dbReference type="KEGG" id="tim:GMBLW1_30720"/>
<evidence type="ECO:0000256" key="8">
    <source>
        <dbReference type="RuleBase" id="RU000612"/>
    </source>
</evidence>
<dbReference type="InterPro" id="IPR046348">
    <property type="entry name" value="SIS_dom_sf"/>
</dbReference>
<dbReference type="RefSeq" id="WP_162656054.1">
    <property type="nucleotide sequence ID" value="NZ_LR593887.1"/>
</dbReference>
<comment type="subcellular location">
    <subcellularLocation>
        <location evidence="7">Cytoplasm</location>
    </subcellularLocation>
</comment>
<keyword evidence="10" id="KW-1185">Reference proteome</keyword>
<evidence type="ECO:0000256" key="3">
    <source>
        <dbReference type="ARBA" id="ARBA00022432"/>
    </source>
</evidence>
<dbReference type="InterPro" id="IPR018189">
    <property type="entry name" value="Phosphoglucose_isomerase_CS"/>
</dbReference>
<name>A0A6C2YH84_9BACT</name>
<dbReference type="PANTHER" id="PTHR11469">
    <property type="entry name" value="GLUCOSE-6-PHOSPHATE ISOMERASE"/>
    <property type="match status" value="1"/>
</dbReference>
<dbReference type="Pfam" id="PF00342">
    <property type="entry name" value="PGI"/>
    <property type="match status" value="2"/>
</dbReference>
<feature type="active site" evidence="7">
    <location>
        <position position="343"/>
    </location>
</feature>
<sequence>MTASLWNRYCTYLVSDADLGLTLDISRMRFPDGFFETMEPAMQQAFAAMAQLEQGAIANPDENRMVGHYWLRTPELAPTAEIAQSLKSGVDAIVAFAHKVIAEKKFRHILHIGIGGSALGPQFVAQALGEANQPLSISFLDNTDPDGFDRVLAELNGKLHETLVTVVSKSGSTPEPSNAMLEAKAAFQMAGIPFAAHAVAITMPGSKLDQLAIAEKWLARFPMQDWVGGRTSVMSAVGLVPAALVGIDVRAFLEGAAAMDRLTRQTTTRQNPAAVLALMWYFAGDGKGSKDMVILPYKDRLALFSKYLQQLVMESLGKELDRTGAVVNQGIAVYGNKGSTDQHAYIQQLRDGVANFFATFIQVRKDRAGLSIAVEPGITSGDYLLGFLLGTRQALYENGRDSITIAIDELTPRTLGALIALYERAVGLYAELVNINAYHQPGVEAGKKAASAILGLKAKVLSALRQTTGGLTAEAVANQLGLSQEVETIYQILDHFAVNHASGVVRIQGGDPLSTLFAVRG</sequence>
<dbReference type="CDD" id="cd05016">
    <property type="entry name" value="SIS_PGI_2"/>
    <property type="match status" value="1"/>
</dbReference>
<evidence type="ECO:0000256" key="7">
    <source>
        <dbReference type="HAMAP-Rule" id="MF_00473"/>
    </source>
</evidence>
<comment type="pathway">
    <text evidence="1 7 8">Carbohydrate degradation; glycolysis; D-glyceraldehyde 3-phosphate and glycerone phosphate from D-glucose: step 2/4.</text>
</comment>
<dbReference type="EMBL" id="LR593887">
    <property type="protein sequence ID" value="VTR97194.1"/>
    <property type="molecule type" value="Genomic_DNA"/>
</dbReference>
<dbReference type="EC" id="5.3.1.9" evidence="7"/>
<dbReference type="HAMAP" id="MF_00473">
    <property type="entry name" value="G6P_isomerase"/>
    <property type="match status" value="1"/>
</dbReference>
<gene>
    <name evidence="7" type="primary">pgi</name>
    <name evidence="9" type="ORF">GMBLW1_30720</name>
</gene>
<evidence type="ECO:0000256" key="5">
    <source>
        <dbReference type="ARBA" id="ARBA00023235"/>
    </source>
</evidence>
<dbReference type="SUPFAM" id="SSF53697">
    <property type="entry name" value="SIS domain"/>
    <property type="match status" value="1"/>
</dbReference>
<dbReference type="FunCoup" id="A0A6C2YH84">
    <property type="interactions" value="479"/>
</dbReference>
<keyword evidence="3 7" id="KW-0312">Gluconeogenesis</keyword>
<dbReference type="GO" id="GO:0004347">
    <property type="term" value="F:glucose-6-phosphate isomerase activity"/>
    <property type="evidence" value="ECO:0007669"/>
    <property type="project" value="UniProtKB-UniRule"/>
</dbReference>
<dbReference type="InterPro" id="IPR035482">
    <property type="entry name" value="SIS_PGI_2"/>
</dbReference>
<comment type="function">
    <text evidence="7">Catalyzes the reversible isomerization of glucose-6-phosphate to fructose-6-phosphate.</text>
</comment>
<dbReference type="GO" id="GO:0005829">
    <property type="term" value="C:cytosol"/>
    <property type="evidence" value="ECO:0007669"/>
    <property type="project" value="TreeGrafter"/>
</dbReference>
<dbReference type="InParanoid" id="A0A6C2YH84"/>
<comment type="similarity">
    <text evidence="2 7 8">Belongs to the GPI family.</text>
</comment>
<organism evidence="9">
    <name type="scientific">Tuwongella immobilis</name>
    <dbReference type="NCBI Taxonomy" id="692036"/>
    <lineage>
        <taxon>Bacteria</taxon>
        <taxon>Pseudomonadati</taxon>
        <taxon>Planctomycetota</taxon>
        <taxon>Planctomycetia</taxon>
        <taxon>Gemmatales</taxon>
        <taxon>Gemmataceae</taxon>
        <taxon>Tuwongella</taxon>
    </lineage>
</organism>
<dbReference type="NCBIfam" id="NF010696">
    <property type="entry name" value="PRK14096.1"/>
    <property type="match status" value="1"/>
</dbReference>
<evidence type="ECO:0000256" key="2">
    <source>
        <dbReference type="ARBA" id="ARBA00006604"/>
    </source>
</evidence>
<dbReference type="Gene3D" id="3.40.50.10490">
    <property type="entry name" value="Glucose-6-phosphate isomerase like protein, domain 1"/>
    <property type="match status" value="3"/>
</dbReference>
<dbReference type="GO" id="GO:0097367">
    <property type="term" value="F:carbohydrate derivative binding"/>
    <property type="evidence" value="ECO:0007669"/>
    <property type="project" value="InterPro"/>
</dbReference>
<evidence type="ECO:0000256" key="4">
    <source>
        <dbReference type="ARBA" id="ARBA00023152"/>
    </source>
</evidence>
<dbReference type="GO" id="GO:0006096">
    <property type="term" value="P:glycolytic process"/>
    <property type="evidence" value="ECO:0007669"/>
    <property type="project" value="UniProtKB-UniRule"/>
</dbReference>
<accession>A0A6C2YH84</accession>
<dbReference type="EMBL" id="LR586016">
    <property type="protein sequence ID" value="VIP00888.1"/>
    <property type="molecule type" value="Genomic_DNA"/>
</dbReference>
<dbReference type="CDD" id="cd05015">
    <property type="entry name" value="SIS_PGI_1"/>
    <property type="match status" value="1"/>
</dbReference>
<evidence type="ECO:0000256" key="6">
    <source>
        <dbReference type="ARBA" id="ARBA00029321"/>
    </source>
</evidence>
<evidence type="ECO:0000256" key="1">
    <source>
        <dbReference type="ARBA" id="ARBA00004926"/>
    </source>
</evidence>
<dbReference type="InterPro" id="IPR035476">
    <property type="entry name" value="SIS_PGI_1"/>
</dbReference>
<dbReference type="GO" id="GO:0051156">
    <property type="term" value="P:glucose 6-phosphate metabolic process"/>
    <property type="evidence" value="ECO:0007669"/>
    <property type="project" value="TreeGrafter"/>
</dbReference>
<dbReference type="PANTHER" id="PTHR11469:SF1">
    <property type="entry name" value="GLUCOSE-6-PHOSPHATE ISOMERASE"/>
    <property type="match status" value="1"/>
</dbReference>
<comment type="catalytic activity">
    <reaction evidence="6 7 8">
        <text>alpha-D-glucose 6-phosphate = beta-D-fructose 6-phosphate</text>
        <dbReference type="Rhea" id="RHEA:11816"/>
        <dbReference type="ChEBI" id="CHEBI:57634"/>
        <dbReference type="ChEBI" id="CHEBI:58225"/>
        <dbReference type="EC" id="5.3.1.9"/>
    </reaction>
</comment>
<dbReference type="UniPathway" id="UPA00109">
    <property type="reaction ID" value="UER00181"/>
</dbReference>
<dbReference type="Proteomes" id="UP000464378">
    <property type="component" value="Chromosome"/>
</dbReference>
<dbReference type="AlphaFoldDB" id="A0A6C2YH84"/>